<keyword evidence="8" id="KW-0812">Transmembrane</keyword>
<dbReference type="PANTHER" id="PTHR43289">
    <property type="entry name" value="MITOGEN-ACTIVATED PROTEIN KINASE KINASE KINASE 20-RELATED"/>
    <property type="match status" value="1"/>
</dbReference>
<evidence type="ECO:0000313" key="10">
    <source>
        <dbReference type="EMBL" id="TKK87705.1"/>
    </source>
</evidence>
<evidence type="ECO:0000256" key="4">
    <source>
        <dbReference type="ARBA" id="ARBA00022741"/>
    </source>
</evidence>
<evidence type="ECO:0000256" key="3">
    <source>
        <dbReference type="ARBA" id="ARBA00022679"/>
    </source>
</evidence>
<dbReference type="OrthoDB" id="3679634at2"/>
<sequence length="506" mass="55325">MGSPGQLVVKRYRLVRALGQGNTGIVWEGHDDLLDRPVAVREVLLPAGLRESRLTALQQRIARESRQAERLRHPGIAAVFDVAEEDDTLYVVMELARSRSLDGIVASDGPLEVPKAAYVIRTALAALTVAHAAGVRHGDVRPANILVGHDGRVVLADFGVGAVAADPVFAKRVGERSPAHGESWSSARSAATFRAPERTDPDAPVRETADLWSLGASLYFAVTGKPPVLPQEKPRTPAKDVEVSAAPEELRPVLAALLARDPKRRPSHETADRMLAAFEPPPAPPEPKPVRGSGRMRFIAVGAAVVVIAGAVSGWALLRPESTVITTRTAATDPTTAPVVLPSPSPSPVEALRFKLIPYDSPAGWHAMAPRTWKRTVGEYSVWWVDPRRRGHLSIEVTNQVGTDPLAALHEAEAFLYPNVEAYTKLRLKTVGSKLGSAADWEFTWRQVRNARDTHLVKGETYHQYRRVISTETTTTVLTWTTTAAEWERMRPTLLRVFRAYSPTQI</sequence>
<dbReference type="CDD" id="cd14014">
    <property type="entry name" value="STKc_PknB_like"/>
    <property type="match status" value="1"/>
</dbReference>
<keyword evidence="5 10" id="KW-0418">Kinase</keyword>
<dbReference type="InterPro" id="IPR011009">
    <property type="entry name" value="Kinase-like_dom_sf"/>
</dbReference>
<dbReference type="PROSITE" id="PS50011">
    <property type="entry name" value="PROTEIN_KINASE_DOM"/>
    <property type="match status" value="1"/>
</dbReference>
<dbReference type="EMBL" id="SZQA01000014">
    <property type="protein sequence ID" value="TKK87705.1"/>
    <property type="molecule type" value="Genomic_DNA"/>
</dbReference>
<evidence type="ECO:0000259" key="9">
    <source>
        <dbReference type="PROSITE" id="PS50011"/>
    </source>
</evidence>
<feature type="region of interest" description="Disordered" evidence="7">
    <location>
        <begin position="175"/>
        <end position="204"/>
    </location>
</feature>
<dbReference type="EC" id="2.7.11.1" evidence="1"/>
<dbReference type="AlphaFoldDB" id="A0A4U3MEP5"/>
<keyword evidence="8" id="KW-0472">Membrane</keyword>
<evidence type="ECO:0000256" key="5">
    <source>
        <dbReference type="ARBA" id="ARBA00022777"/>
    </source>
</evidence>
<dbReference type="InterPro" id="IPR008266">
    <property type="entry name" value="Tyr_kinase_AS"/>
</dbReference>
<evidence type="ECO:0000256" key="8">
    <source>
        <dbReference type="SAM" id="Phobius"/>
    </source>
</evidence>
<evidence type="ECO:0000313" key="11">
    <source>
        <dbReference type="Proteomes" id="UP000308705"/>
    </source>
</evidence>
<keyword evidence="2 10" id="KW-0723">Serine/threonine-protein kinase</keyword>
<comment type="caution">
    <text evidence="10">The sequence shown here is derived from an EMBL/GenBank/DDBJ whole genome shotgun (WGS) entry which is preliminary data.</text>
</comment>
<feature type="domain" description="Protein kinase" evidence="9">
    <location>
        <begin position="12"/>
        <end position="278"/>
    </location>
</feature>
<dbReference type="RefSeq" id="WP_137247877.1">
    <property type="nucleotide sequence ID" value="NZ_SZQA01000014.1"/>
</dbReference>
<dbReference type="PANTHER" id="PTHR43289:SF6">
    <property type="entry name" value="SERINE_THREONINE-PROTEIN KINASE NEKL-3"/>
    <property type="match status" value="1"/>
</dbReference>
<keyword evidence="3" id="KW-0808">Transferase</keyword>
<dbReference type="SUPFAM" id="SSF56112">
    <property type="entry name" value="Protein kinase-like (PK-like)"/>
    <property type="match status" value="1"/>
</dbReference>
<dbReference type="GO" id="GO:0005524">
    <property type="term" value="F:ATP binding"/>
    <property type="evidence" value="ECO:0007669"/>
    <property type="project" value="UniProtKB-KW"/>
</dbReference>
<name>A0A4U3MEP5_9ACTN</name>
<feature type="transmembrane region" description="Helical" evidence="8">
    <location>
        <begin position="298"/>
        <end position="318"/>
    </location>
</feature>
<dbReference type="Gene3D" id="1.10.510.10">
    <property type="entry name" value="Transferase(Phosphotransferase) domain 1"/>
    <property type="match status" value="1"/>
</dbReference>
<dbReference type="InterPro" id="IPR000719">
    <property type="entry name" value="Prot_kinase_dom"/>
</dbReference>
<organism evidence="10 11">
    <name type="scientific">Herbidospora galbida</name>
    <dbReference type="NCBI Taxonomy" id="2575442"/>
    <lineage>
        <taxon>Bacteria</taxon>
        <taxon>Bacillati</taxon>
        <taxon>Actinomycetota</taxon>
        <taxon>Actinomycetes</taxon>
        <taxon>Streptosporangiales</taxon>
        <taxon>Streptosporangiaceae</taxon>
        <taxon>Herbidospora</taxon>
    </lineage>
</organism>
<protein>
    <recommendedName>
        <fullName evidence="1">non-specific serine/threonine protein kinase</fullName>
        <ecNumber evidence="1">2.7.11.1</ecNumber>
    </recommendedName>
</protein>
<evidence type="ECO:0000256" key="7">
    <source>
        <dbReference type="SAM" id="MobiDB-lite"/>
    </source>
</evidence>
<evidence type="ECO:0000256" key="1">
    <source>
        <dbReference type="ARBA" id="ARBA00012513"/>
    </source>
</evidence>
<keyword evidence="8" id="KW-1133">Transmembrane helix</keyword>
<gene>
    <name evidence="10" type="ORF">FDA94_16100</name>
</gene>
<evidence type="ECO:0000256" key="2">
    <source>
        <dbReference type="ARBA" id="ARBA00022527"/>
    </source>
</evidence>
<dbReference type="Proteomes" id="UP000308705">
    <property type="component" value="Unassembled WGS sequence"/>
</dbReference>
<reference evidence="10 11" key="1">
    <citation type="submission" date="2019-04" db="EMBL/GenBank/DDBJ databases">
        <title>Herbidospora sp. NEAU-GS14.nov., a novel actinomycete isolated from soil.</title>
        <authorList>
            <person name="Han L."/>
        </authorList>
    </citation>
    <scope>NUCLEOTIDE SEQUENCE [LARGE SCALE GENOMIC DNA]</scope>
    <source>
        <strain evidence="10 11">NEAU-GS14</strain>
    </source>
</reference>
<accession>A0A4U3MEP5</accession>
<keyword evidence="11" id="KW-1185">Reference proteome</keyword>
<dbReference type="GO" id="GO:0004674">
    <property type="term" value="F:protein serine/threonine kinase activity"/>
    <property type="evidence" value="ECO:0007669"/>
    <property type="project" value="UniProtKB-KW"/>
</dbReference>
<evidence type="ECO:0000256" key="6">
    <source>
        <dbReference type="ARBA" id="ARBA00022840"/>
    </source>
</evidence>
<feature type="compositionally biased region" description="Basic and acidic residues" evidence="7">
    <location>
        <begin position="195"/>
        <end position="204"/>
    </location>
</feature>
<keyword evidence="4" id="KW-0547">Nucleotide-binding</keyword>
<proteinExistence type="predicted"/>
<dbReference type="Pfam" id="PF00069">
    <property type="entry name" value="Pkinase"/>
    <property type="match status" value="1"/>
</dbReference>
<dbReference type="PROSITE" id="PS00109">
    <property type="entry name" value="PROTEIN_KINASE_TYR"/>
    <property type="match status" value="1"/>
</dbReference>
<dbReference type="Gene3D" id="3.30.200.20">
    <property type="entry name" value="Phosphorylase Kinase, domain 1"/>
    <property type="match status" value="1"/>
</dbReference>
<keyword evidence="6" id="KW-0067">ATP-binding</keyword>